<dbReference type="Proteomes" id="UP001172155">
    <property type="component" value="Unassembled WGS sequence"/>
</dbReference>
<dbReference type="GO" id="GO:0006696">
    <property type="term" value="P:ergosterol biosynthetic process"/>
    <property type="evidence" value="ECO:0007669"/>
    <property type="project" value="TreeGrafter"/>
</dbReference>
<dbReference type="PANTHER" id="PTHR10366">
    <property type="entry name" value="NAD DEPENDENT EPIMERASE/DEHYDRATASE"/>
    <property type="match status" value="1"/>
</dbReference>
<keyword evidence="6" id="KW-1185">Reference proteome</keyword>
<dbReference type="GO" id="GO:0000252">
    <property type="term" value="F:3-beta-hydroxysteroid dehydrogenase [NAD(P)+]/C4-decarboxylase activity"/>
    <property type="evidence" value="ECO:0007669"/>
    <property type="project" value="TreeGrafter"/>
</dbReference>
<feature type="domain" description="3-beta hydroxysteroid dehydrogenase/isomerase" evidence="4">
    <location>
        <begin position="78"/>
        <end position="208"/>
    </location>
</feature>
<name>A0AA40KCH5_9PEZI</name>
<gene>
    <name evidence="5" type="ORF">B0T18DRAFT_315404</name>
</gene>
<sequence length="507" mass="56372">MTENLPSFVAAVFVALLLLYFLRLNQLLGGTPDAVESCSMPRWTARLLRDTYDRLEAAPITTHSYASRIPRALQRRYVVTGGSGLVGGYIVLQLLERGQPPETIRIVDLYPPSRDDMVNGPASKVEFVQADISSDEATKRAFAKPWPAEYRRLPLTVFHTAAVIVPSDRSKLESGFCESVNVRGTRNVVDAARTAGGDILISTTSASISIRPVQLWVAPYKLWSPSKWPRYFFQVLDTADFWKPLRTRAEYYANYPFTKAIAERIVCQANSKDFRTGCIRPANGVYGHPTDNTVGGPLNMGILPTWTSEIVQSFAHGINTAIAHLDFEAILASPDSFKLPQAGRPFTITDPNLPIRYGDLYFLIKTLAITRFRVIPLPPIVMVLLSYVIEAYTLLRLKWPWLQWVLPPIVGDIKHLKPAIFSICSHLIACNDEASKPVALGGLGYAGVLTTLEGMTQEVVEWNHVHRTAKKVRFQSSVSLADEIQKATSTSNIGDVGHEEHGYVMMN</sequence>
<comment type="similarity">
    <text evidence="2">Belongs to the NAD(P)-dependent epimerase/dehydratase family. Dihydroflavonol-4-reductase subfamily.</text>
</comment>
<proteinExistence type="inferred from homology"/>
<dbReference type="PANTHER" id="PTHR10366:SF447">
    <property type="entry name" value="HYDROXYSTEROID DEHYDROGENASE_ISOMERASE FAMILY PROTEIN, PUTATIVE (AFU_ORTHOLOGUE AFUA_1G06450)-RELATED"/>
    <property type="match status" value="1"/>
</dbReference>
<keyword evidence="3" id="KW-1133">Transmembrane helix</keyword>
<protein>
    <recommendedName>
        <fullName evidence="4">3-beta hydroxysteroid dehydrogenase/isomerase domain-containing protein</fullName>
    </recommendedName>
</protein>
<evidence type="ECO:0000256" key="3">
    <source>
        <dbReference type="SAM" id="Phobius"/>
    </source>
</evidence>
<evidence type="ECO:0000313" key="6">
    <source>
        <dbReference type="Proteomes" id="UP001172155"/>
    </source>
</evidence>
<evidence type="ECO:0000259" key="4">
    <source>
        <dbReference type="Pfam" id="PF01073"/>
    </source>
</evidence>
<dbReference type="AlphaFoldDB" id="A0AA40KCH5"/>
<evidence type="ECO:0000313" key="5">
    <source>
        <dbReference type="EMBL" id="KAK0753722.1"/>
    </source>
</evidence>
<keyword evidence="3" id="KW-0472">Membrane</keyword>
<dbReference type="EMBL" id="JAUKUD010000001">
    <property type="protein sequence ID" value="KAK0753722.1"/>
    <property type="molecule type" value="Genomic_DNA"/>
</dbReference>
<keyword evidence="1" id="KW-0560">Oxidoreductase</keyword>
<dbReference type="InterPro" id="IPR050425">
    <property type="entry name" value="NAD(P)_dehydrat-like"/>
</dbReference>
<dbReference type="InterPro" id="IPR036291">
    <property type="entry name" value="NAD(P)-bd_dom_sf"/>
</dbReference>
<reference evidence="5" key="1">
    <citation type="submission" date="2023-06" db="EMBL/GenBank/DDBJ databases">
        <title>Genome-scale phylogeny and comparative genomics of the fungal order Sordariales.</title>
        <authorList>
            <consortium name="Lawrence Berkeley National Laboratory"/>
            <person name="Hensen N."/>
            <person name="Bonometti L."/>
            <person name="Westerberg I."/>
            <person name="Brannstrom I.O."/>
            <person name="Guillou S."/>
            <person name="Cros-Aarteil S."/>
            <person name="Calhoun S."/>
            <person name="Haridas S."/>
            <person name="Kuo A."/>
            <person name="Mondo S."/>
            <person name="Pangilinan J."/>
            <person name="Riley R."/>
            <person name="LaButti K."/>
            <person name="Andreopoulos B."/>
            <person name="Lipzen A."/>
            <person name="Chen C."/>
            <person name="Yanf M."/>
            <person name="Daum C."/>
            <person name="Ng V."/>
            <person name="Clum A."/>
            <person name="Steindorff A."/>
            <person name="Ohm R."/>
            <person name="Martin F."/>
            <person name="Silar P."/>
            <person name="Natvig D."/>
            <person name="Lalanne C."/>
            <person name="Gautier V."/>
            <person name="Ament-velasquez S.L."/>
            <person name="Kruys A."/>
            <person name="Hutchinson M.I."/>
            <person name="Powell A.J."/>
            <person name="Barry K."/>
            <person name="Miller A.N."/>
            <person name="Grigoriev I.V."/>
            <person name="Debuchy R."/>
            <person name="Gladieux P."/>
            <person name="Thoren M.H."/>
            <person name="Johannesson H."/>
        </authorList>
    </citation>
    <scope>NUCLEOTIDE SEQUENCE</scope>
    <source>
        <strain evidence="5">SMH3187-1</strain>
    </source>
</reference>
<dbReference type="Pfam" id="PF01073">
    <property type="entry name" value="3Beta_HSD"/>
    <property type="match status" value="1"/>
</dbReference>
<organism evidence="5 6">
    <name type="scientific">Schizothecium vesticola</name>
    <dbReference type="NCBI Taxonomy" id="314040"/>
    <lineage>
        <taxon>Eukaryota</taxon>
        <taxon>Fungi</taxon>
        <taxon>Dikarya</taxon>
        <taxon>Ascomycota</taxon>
        <taxon>Pezizomycotina</taxon>
        <taxon>Sordariomycetes</taxon>
        <taxon>Sordariomycetidae</taxon>
        <taxon>Sordariales</taxon>
        <taxon>Schizotheciaceae</taxon>
        <taxon>Schizothecium</taxon>
    </lineage>
</organism>
<evidence type="ECO:0000256" key="2">
    <source>
        <dbReference type="ARBA" id="ARBA00023445"/>
    </source>
</evidence>
<accession>A0AA40KCH5</accession>
<dbReference type="GO" id="GO:0005783">
    <property type="term" value="C:endoplasmic reticulum"/>
    <property type="evidence" value="ECO:0007669"/>
    <property type="project" value="TreeGrafter"/>
</dbReference>
<dbReference type="SUPFAM" id="SSF51735">
    <property type="entry name" value="NAD(P)-binding Rossmann-fold domains"/>
    <property type="match status" value="1"/>
</dbReference>
<keyword evidence="3" id="KW-0812">Transmembrane</keyword>
<comment type="caution">
    <text evidence="5">The sequence shown here is derived from an EMBL/GenBank/DDBJ whole genome shotgun (WGS) entry which is preliminary data.</text>
</comment>
<evidence type="ECO:0000256" key="1">
    <source>
        <dbReference type="ARBA" id="ARBA00023002"/>
    </source>
</evidence>
<feature type="transmembrane region" description="Helical" evidence="3">
    <location>
        <begin position="6"/>
        <end position="22"/>
    </location>
</feature>
<dbReference type="Gene3D" id="3.40.50.720">
    <property type="entry name" value="NAD(P)-binding Rossmann-like Domain"/>
    <property type="match status" value="1"/>
</dbReference>
<dbReference type="InterPro" id="IPR002225">
    <property type="entry name" value="3Beta_OHSteriod_DH/Estase"/>
</dbReference>